<accession>A0ABW5JDW8</accession>
<evidence type="ECO:0000256" key="3">
    <source>
        <dbReference type="SAM" id="SignalP"/>
    </source>
</evidence>
<proteinExistence type="inferred from homology"/>
<dbReference type="InterPro" id="IPR029058">
    <property type="entry name" value="AB_hydrolase_fold"/>
</dbReference>
<feature type="domain" description="BD-FAE-like" evidence="4">
    <location>
        <begin position="262"/>
        <end position="451"/>
    </location>
</feature>
<dbReference type="PANTHER" id="PTHR48081">
    <property type="entry name" value="AB HYDROLASE SUPERFAMILY PROTEIN C4A8.06C"/>
    <property type="match status" value="1"/>
</dbReference>
<gene>
    <name evidence="5" type="ORF">ACFSR2_17560</name>
</gene>
<comment type="similarity">
    <text evidence="1">Belongs to the 'GDXG' lipolytic enzyme family.</text>
</comment>
<reference evidence="6" key="1">
    <citation type="journal article" date="2019" name="Int. J. Syst. Evol. Microbiol.">
        <title>The Global Catalogue of Microorganisms (GCM) 10K type strain sequencing project: providing services to taxonomists for standard genome sequencing and annotation.</title>
        <authorList>
            <consortium name="The Broad Institute Genomics Platform"/>
            <consortium name="The Broad Institute Genome Sequencing Center for Infectious Disease"/>
            <person name="Wu L."/>
            <person name="Ma J."/>
        </authorList>
    </citation>
    <scope>NUCLEOTIDE SEQUENCE [LARGE SCALE GENOMIC DNA]</scope>
    <source>
        <strain evidence="6">KCTC 52344</strain>
    </source>
</reference>
<evidence type="ECO:0000259" key="4">
    <source>
        <dbReference type="Pfam" id="PF20434"/>
    </source>
</evidence>
<dbReference type="SUPFAM" id="SSF53474">
    <property type="entry name" value="alpha/beta-Hydrolases"/>
    <property type="match status" value="1"/>
</dbReference>
<dbReference type="InterPro" id="IPR049492">
    <property type="entry name" value="BD-FAE-like_dom"/>
</dbReference>
<dbReference type="RefSeq" id="WP_340237772.1">
    <property type="nucleotide sequence ID" value="NZ_JBBEWC010000008.1"/>
</dbReference>
<feature type="signal peptide" evidence="3">
    <location>
        <begin position="1"/>
        <end position="18"/>
    </location>
</feature>
<comment type="caution">
    <text evidence="5">The sequence shown here is derived from an EMBL/GenBank/DDBJ whole genome shotgun (WGS) entry which is preliminary data.</text>
</comment>
<protein>
    <submittedName>
        <fullName evidence="5">Alpha/beta hydrolase</fullName>
    </submittedName>
</protein>
<dbReference type="Proteomes" id="UP001597510">
    <property type="component" value="Unassembled WGS sequence"/>
</dbReference>
<evidence type="ECO:0000256" key="2">
    <source>
        <dbReference type="ARBA" id="ARBA00022801"/>
    </source>
</evidence>
<keyword evidence="3" id="KW-0732">Signal</keyword>
<dbReference type="GO" id="GO:0016787">
    <property type="term" value="F:hydrolase activity"/>
    <property type="evidence" value="ECO:0007669"/>
    <property type="project" value="UniProtKB-KW"/>
</dbReference>
<feature type="chain" id="PRO_5047384176" evidence="3">
    <location>
        <begin position="19"/>
        <end position="496"/>
    </location>
</feature>
<dbReference type="Pfam" id="PF20434">
    <property type="entry name" value="BD-FAE"/>
    <property type="match status" value="1"/>
</dbReference>
<dbReference type="InterPro" id="IPR050300">
    <property type="entry name" value="GDXG_lipolytic_enzyme"/>
</dbReference>
<name>A0ABW5JDW8_9BACT</name>
<dbReference type="EMBL" id="JBHULC010000021">
    <property type="protein sequence ID" value="MFD2522710.1"/>
    <property type="molecule type" value="Genomic_DNA"/>
</dbReference>
<dbReference type="PANTHER" id="PTHR48081:SF30">
    <property type="entry name" value="ACETYL-HYDROLASE LIPR-RELATED"/>
    <property type="match status" value="1"/>
</dbReference>
<organism evidence="5 6">
    <name type="scientific">Emticicia soli</name>
    <dbReference type="NCBI Taxonomy" id="2027878"/>
    <lineage>
        <taxon>Bacteria</taxon>
        <taxon>Pseudomonadati</taxon>
        <taxon>Bacteroidota</taxon>
        <taxon>Cytophagia</taxon>
        <taxon>Cytophagales</taxon>
        <taxon>Leadbetterellaceae</taxon>
        <taxon>Emticicia</taxon>
    </lineage>
</organism>
<keyword evidence="6" id="KW-1185">Reference proteome</keyword>
<evidence type="ECO:0000256" key="1">
    <source>
        <dbReference type="ARBA" id="ARBA00010515"/>
    </source>
</evidence>
<evidence type="ECO:0000313" key="5">
    <source>
        <dbReference type="EMBL" id="MFD2522710.1"/>
    </source>
</evidence>
<keyword evidence="2 5" id="KW-0378">Hydrolase</keyword>
<evidence type="ECO:0000313" key="6">
    <source>
        <dbReference type="Proteomes" id="UP001597510"/>
    </source>
</evidence>
<dbReference type="Gene3D" id="3.40.50.1820">
    <property type="entry name" value="alpha/beta hydrolase"/>
    <property type="match status" value="1"/>
</dbReference>
<sequence length="496" mass="57000">MKTYLPYLLLLIGFQLRAQETQAPVNTPQQNYQAELKALGKKFSDEFYPNYSQIYALPEKAFTAKIDSARTDFNATLGKYKSQLEKPYAENQLLEIKYYFDKLLIDYPQSHEVYGQNATAKTSGIPERLKGNLVDFNKPDLLKNSDFVNYFKAYISLQTYFELKKGTYKNLDNQHLQAQWKLIPKYVSNRKCREYWQHEYLFNHIDNNGIKHIEAIYKDFNAYCKDTALLNKVNKAYAADVEGKKGHIIKPYKTLGPHSLDMHMFLPANNLNKHPAIVFFHGGSWSEGKPDWFFSTCQEYAKKGWVACAVEYRTFGRFGTLPFEAVMDAKSAIRWIRQNADAYNIDTTKILATGNSAGGHLALTTALVDNWNEKTDRLSVSAKPNALIINAGVYDLTDDVTAWIRKDLINKDLVKEISPNFLIRRDFPPALIFHGTFDRNVPYASAKKFGEDMVNIGHTDLVFRPLTAAGHFIWFDPRYAEVIQKARAKFLEKLGY</sequence>